<dbReference type="PANTHER" id="PTHR12586:SF1">
    <property type="entry name" value="CDP-DIACYLGLYCEROL--GLYCEROL-3-PHOSPHATE 3-PHOSPHATIDYLTRANSFERASE, MITOCHONDRIAL"/>
    <property type="match status" value="1"/>
</dbReference>
<dbReference type="CDD" id="cd09137">
    <property type="entry name" value="PLDc_PGS1_euk_2"/>
    <property type="match status" value="1"/>
</dbReference>
<evidence type="ECO:0000313" key="14">
    <source>
        <dbReference type="Proteomes" id="UP000298787"/>
    </source>
</evidence>
<evidence type="ECO:0000313" key="13">
    <source>
        <dbReference type="EMBL" id="TKS89816.1"/>
    </source>
</evidence>
<evidence type="ECO:0000256" key="2">
    <source>
        <dbReference type="ARBA" id="ARBA00005042"/>
    </source>
</evidence>
<keyword evidence="8 11" id="KW-0594">Phospholipid biosynthesis</keyword>
<comment type="catalytic activity">
    <reaction evidence="10 11">
        <text>a CDP-1,2-diacyl-sn-glycerol + sn-glycerol 3-phosphate = a 1,2-diacyl-sn-glycero-3-phospho-(1'-sn-glycero-3'-phosphate) + CMP + H(+)</text>
        <dbReference type="Rhea" id="RHEA:12593"/>
        <dbReference type="ChEBI" id="CHEBI:15378"/>
        <dbReference type="ChEBI" id="CHEBI:57597"/>
        <dbReference type="ChEBI" id="CHEBI:58332"/>
        <dbReference type="ChEBI" id="CHEBI:60110"/>
        <dbReference type="ChEBI" id="CHEBI:60377"/>
        <dbReference type="EC" id="2.7.8.5"/>
    </reaction>
</comment>
<comment type="similarity">
    <text evidence="3 11">Belongs to the CDP-alcohol phosphatidyltransferase class-II family.</text>
</comment>
<accession>A0A4U5VN03</accession>
<dbReference type="PROSITE" id="PS50035">
    <property type="entry name" value="PLD"/>
    <property type="match status" value="1"/>
</dbReference>
<dbReference type="GO" id="GO:0005524">
    <property type="term" value="F:ATP binding"/>
    <property type="evidence" value="ECO:0007669"/>
    <property type="project" value="UniProtKB-KW"/>
</dbReference>
<dbReference type="AlphaFoldDB" id="A0A4U5VN03"/>
<comment type="subcellular location">
    <subcellularLocation>
        <location evidence="11">Mitochondrion</location>
    </subcellularLocation>
</comment>
<evidence type="ECO:0000259" key="12">
    <source>
        <dbReference type="PROSITE" id="PS50035"/>
    </source>
</evidence>
<comment type="pathway">
    <text evidence="2 11">Phospholipid metabolism; phosphatidylglycerol biosynthesis; phosphatidylglycerol from CDP-diacylglycerol: step 1/2.</text>
</comment>
<comment type="function">
    <text evidence="1 11">Functions in the biosynthesis of the anionic phospholipids phosphatidylglycerol and cardiolipin.</text>
</comment>
<gene>
    <name evidence="13" type="ORF">D9C73_023945</name>
</gene>
<keyword evidence="11" id="KW-0547">Nucleotide-binding</keyword>
<organism evidence="13 14">
    <name type="scientific">Collichthys lucidus</name>
    <name type="common">Big head croaker</name>
    <name type="synonym">Sciaena lucida</name>
    <dbReference type="NCBI Taxonomy" id="240159"/>
    <lineage>
        <taxon>Eukaryota</taxon>
        <taxon>Metazoa</taxon>
        <taxon>Chordata</taxon>
        <taxon>Craniata</taxon>
        <taxon>Vertebrata</taxon>
        <taxon>Euteleostomi</taxon>
        <taxon>Actinopterygii</taxon>
        <taxon>Neopterygii</taxon>
        <taxon>Teleostei</taxon>
        <taxon>Neoteleostei</taxon>
        <taxon>Acanthomorphata</taxon>
        <taxon>Eupercaria</taxon>
        <taxon>Sciaenidae</taxon>
        <taxon>Collichthys</taxon>
    </lineage>
</organism>
<evidence type="ECO:0000256" key="10">
    <source>
        <dbReference type="ARBA" id="ARBA00048586"/>
    </source>
</evidence>
<dbReference type="PIRSF" id="PIRSF000850">
    <property type="entry name" value="Phospholipase_D_PSS"/>
    <property type="match status" value="1"/>
</dbReference>
<evidence type="ECO:0000256" key="7">
    <source>
        <dbReference type="ARBA" id="ARBA00023098"/>
    </source>
</evidence>
<keyword evidence="6" id="KW-0677">Repeat</keyword>
<dbReference type="STRING" id="240159.A0A4U5VN03"/>
<keyword evidence="11" id="KW-0496">Mitochondrion</keyword>
<dbReference type="GO" id="GO:0032049">
    <property type="term" value="P:cardiolipin biosynthetic process"/>
    <property type="evidence" value="ECO:0007669"/>
    <property type="project" value="InterPro"/>
</dbReference>
<evidence type="ECO:0000256" key="8">
    <source>
        <dbReference type="ARBA" id="ARBA00023209"/>
    </source>
</evidence>
<sequence>MAAPMSWRRLVYSMYTPAIAGVFTRISDRLFRARDRRGGSSVLLLAPLLAETDPAPRRIARPTGSAGAQGTDGLYAQFRWMAEHVPAFRVPGTHIHILTSPDQFYQAMKARIKTAKRRVVMASLYLGTGQLEQELVGCMEEALQRSQDNSHAPDLKVSILLDYTRGSRGQVNSRTMLLPLLQRFTSQMRVSLYHTPDLRGLLRLLVPQRFNETIGVQHIKVYLFDDSVIISGANLSDSYFTNRQDRYVLLENCGEVADFFSDLVEAVGDISLQLQPNDSITMLEGMVHPYKGRNQTRACAARIVVMSHVNGCRALQRLTNLSEDSEDEGMSEGEEDTWVFPLVQMKPLGIQVDEQITQRLLTDAGPESTMFLTSGYFNLTRAYMRLVLGAGASYRILTASPEVNGFFGAKGLAGAIPAAYIHIARQFYNQVCRLGQQERVHLHEYHRSQWTFHAKGLWYYLQGQDRPCLTLIGSPNFGYRSVHRDLEAQIAIVTENEELQSQLQEEQEMLYQRSTEVSSSTFEQPDRHVQLWVKLVTPLIKNFF</sequence>
<evidence type="ECO:0000256" key="4">
    <source>
        <dbReference type="ARBA" id="ARBA00022516"/>
    </source>
</evidence>
<reference evidence="13 14" key="1">
    <citation type="submission" date="2019-01" db="EMBL/GenBank/DDBJ databases">
        <title>Genome Assembly of Collichthys lucidus.</title>
        <authorList>
            <person name="Cai M."/>
            <person name="Xiao S."/>
        </authorList>
    </citation>
    <scope>NUCLEOTIDE SEQUENCE [LARGE SCALE GENOMIC DNA]</scope>
    <source>
        <strain evidence="13">JT15FE1705JMU</strain>
        <tissue evidence="13">Muscle</tissue>
    </source>
</reference>
<evidence type="ECO:0000256" key="6">
    <source>
        <dbReference type="ARBA" id="ARBA00022737"/>
    </source>
</evidence>
<dbReference type="EC" id="2.7.8.5" evidence="11"/>
<name>A0A4U5VN03_COLLU</name>
<keyword evidence="7 11" id="KW-0443">Lipid metabolism</keyword>
<dbReference type="PANTHER" id="PTHR12586">
    <property type="entry name" value="CDP-DIACYLGLYCEROL--SERINE O-PHOSPHATIDYLTRANSFERASE"/>
    <property type="match status" value="1"/>
</dbReference>
<evidence type="ECO:0000256" key="11">
    <source>
        <dbReference type="RuleBase" id="RU365024"/>
    </source>
</evidence>
<dbReference type="UniPathway" id="UPA00084">
    <property type="reaction ID" value="UER00503"/>
</dbReference>
<protein>
    <recommendedName>
        <fullName evidence="11">CDP-diacylglycerol--glycerol-3-phosphate 3-phosphatidyltransferase</fullName>
        <ecNumber evidence="11">2.7.8.5</ecNumber>
    </recommendedName>
</protein>
<dbReference type="InterPro" id="IPR016270">
    <property type="entry name" value="PGS1"/>
</dbReference>
<dbReference type="Proteomes" id="UP000298787">
    <property type="component" value="Chromosome 21"/>
</dbReference>
<feature type="domain" description="PLD phosphodiesterase" evidence="12">
    <location>
        <begin position="213"/>
        <end position="239"/>
    </location>
</feature>
<keyword evidence="14" id="KW-1185">Reference proteome</keyword>
<keyword evidence="5 11" id="KW-0808">Transferase</keyword>
<keyword evidence="4 11" id="KW-0444">Lipid biosynthesis</keyword>
<evidence type="ECO:0000256" key="5">
    <source>
        <dbReference type="ARBA" id="ARBA00022679"/>
    </source>
</evidence>
<dbReference type="InterPro" id="IPR001736">
    <property type="entry name" value="PLipase_D/transphosphatidylase"/>
</dbReference>
<dbReference type="SUPFAM" id="SSF56024">
    <property type="entry name" value="Phospholipase D/nuclease"/>
    <property type="match status" value="2"/>
</dbReference>
<keyword evidence="9 11" id="KW-1208">Phospholipid metabolism</keyword>
<dbReference type="Gene3D" id="3.30.870.10">
    <property type="entry name" value="Endonuclease Chain A"/>
    <property type="match status" value="2"/>
</dbReference>
<evidence type="ECO:0000256" key="1">
    <source>
        <dbReference type="ARBA" id="ARBA00003537"/>
    </source>
</evidence>
<dbReference type="EMBL" id="CM014098">
    <property type="protein sequence ID" value="TKS89816.1"/>
    <property type="molecule type" value="Genomic_DNA"/>
</dbReference>
<proteinExistence type="inferred from homology"/>
<evidence type="ECO:0000256" key="9">
    <source>
        <dbReference type="ARBA" id="ARBA00023264"/>
    </source>
</evidence>
<dbReference type="GO" id="GO:0008444">
    <property type="term" value="F:CDP-diacylglycerol-glycerol-3-phosphate 3-phosphatidyltransferase activity"/>
    <property type="evidence" value="ECO:0007669"/>
    <property type="project" value="UniProtKB-EC"/>
</dbReference>
<dbReference type="GO" id="GO:0005739">
    <property type="term" value="C:mitochondrion"/>
    <property type="evidence" value="ECO:0007669"/>
    <property type="project" value="UniProtKB-SubCell"/>
</dbReference>
<evidence type="ECO:0000256" key="3">
    <source>
        <dbReference type="ARBA" id="ARBA00010682"/>
    </source>
</evidence>
<keyword evidence="11" id="KW-0067">ATP-binding</keyword>
<dbReference type="CDD" id="cd09135">
    <property type="entry name" value="PLDc_PGS1_euk_1"/>
    <property type="match status" value="1"/>
</dbReference>